<dbReference type="GO" id="GO:0016020">
    <property type="term" value="C:membrane"/>
    <property type="evidence" value="ECO:0007669"/>
    <property type="project" value="UniProtKB-SubCell"/>
</dbReference>
<dbReference type="PANTHER" id="PTHR16007">
    <property type="entry name" value="EPIDIDYMAL MEMBRANE PROTEIN E9-RELATED"/>
    <property type="match status" value="1"/>
</dbReference>
<protein>
    <submittedName>
        <fullName evidence="8">Transmembrane protein 45B</fullName>
    </submittedName>
</protein>
<evidence type="ECO:0000313" key="7">
    <source>
        <dbReference type="Proteomes" id="UP000008854"/>
    </source>
</evidence>
<keyword evidence="7" id="KW-1185">Reference proteome</keyword>
<evidence type="ECO:0000256" key="3">
    <source>
        <dbReference type="ARBA" id="ARBA00022692"/>
    </source>
</evidence>
<keyword evidence="5 6" id="KW-0472">Membrane</keyword>
<reference evidence="8" key="2">
    <citation type="submission" date="2019-11" db="UniProtKB">
        <authorList>
            <consortium name="WormBaseParasite"/>
        </authorList>
    </citation>
    <scope>IDENTIFICATION</scope>
    <source>
        <strain evidence="8">Puerto Rican</strain>
    </source>
</reference>
<feature type="transmembrane region" description="Helical" evidence="6">
    <location>
        <begin position="271"/>
        <end position="292"/>
    </location>
</feature>
<evidence type="ECO:0000256" key="2">
    <source>
        <dbReference type="ARBA" id="ARBA00006948"/>
    </source>
</evidence>
<dbReference type="Proteomes" id="UP000008854">
    <property type="component" value="Unassembled WGS sequence"/>
</dbReference>
<dbReference type="AlphaFoldDB" id="A0A5K4F6V3"/>
<dbReference type="InterPro" id="IPR006904">
    <property type="entry name" value="DUF716"/>
</dbReference>
<sequence length="346" mass="39449">MEYNHHGNHQHDVNVNSITTINHIANGNEGLFLSSSYLGISLLCLGLWWWIQALRQRYSSSSTSSSVKHNDHHHHDHSDDAGYHSSTKTIGLWCCQSRLCEGICKIVCCLIGIVVELITLKLGRDHEYAQFPFYTAMTTAGLLDILMSTIMAPPKGLDSMIYALPFFVQTYCLRAQSYQQPHITETCRLLISYWAFIVGSSILNEMIMNENKSPSSSSSSSSSSSLLWIWIKCFTVIFHGSWICQTGFLLNSPFNPSWNEHDHDKVMYTTIIFVWHMLFVMIAQLVLLLIVAKCYGVSPNWTESTDSSLKRRTSHKYDRQSLNSSNSLNTYDNIEYTKLLNTDYIE</sequence>
<evidence type="ECO:0000313" key="8">
    <source>
        <dbReference type="WBParaSite" id="Smp_327260.1"/>
    </source>
</evidence>
<accession>A0A5K4F6V3</accession>
<keyword evidence="4 6" id="KW-1133">Transmembrane helix</keyword>
<organism evidence="7 8">
    <name type="scientific">Schistosoma mansoni</name>
    <name type="common">Blood fluke</name>
    <dbReference type="NCBI Taxonomy" id="6183"/>
    <lineage>
        <taxon>Eukaryota</taxon>
        <taxon>Metazoa</taxon>
        <taxon>Spiralia</taxon>
        <taxon>Lophotrochozoa</taxon>
        <taxon>Platyhelminthes</taxon>
        <taxon>Trematoda</taxon>
        <taxon>Digenea</taxon>
        <taxon>Strigeidida</taxon>
        <taxon>Schistosomatoidea</taxon>
        <taxon>Schistosomatidae</taxon>
        <taxon>Schistosoma</taxon>
    </lineage>
</organism>
<comment type="similarity">
    <text evidence="2">Belongs to the TMEM45 family.</text>
</comment>
<dbReference type="PANTHER" id="PTHR16007:SF15">
    <property type="entry name" value="TRANSMEMBRANE PROTEIN 45B"/>
    <property type="match status" value="1"/>
</dbReference>
<name>A0A5K4F6V3_SCHMA</name>
<proteinExistence type="inferred from homology"/>
<feature type="transmembrane region" description="Helical" evidence="6">
    <location>
        <begin position="189"/>
        <end position="207"/>
    </location>
</feature>
<feature type="transmembrane region" description="Helical" evidence="6">
    <location>
        <begin position="31"/>
        <end position="51"/>
    </location>
</feature>
<dbReference type="InterPro" id="IPR042127">
    <property type="entry name" value="TMEM45"/>
</dbReference>
<dbReference type="WBParaSite" id="Smp_327260.1">
    <property type="protein sequence ID" value="Smp_327260.1"/>
    <property type="gene ID" value="Smp_327260"/>
</dbReference>
<evidence type="ECO:0000256" key="4">
    <source>
        <dbReference type="ARBA" id="ARBA00022989"/>
    </source>
</evidence>
<evidence type="ECO:0000256" key="1">
    <source>
        <dbReference type="ARBA" id="ARBA00004141"/>
    </source>
</evidence>
<keyword evidence="3 6" id="KW-0812">Transmembrane</keyword>
<reference evidence="7" key="1">
    <citation type="journal article" date="2012" name="PLoS Negl. Trop. Dis.">
        <title>A systematically improved high quality genome and transcriptome of the human blood fluke Schistosoma mansoni.</title>
        <authorList>
            <person name="Protasio A.V."/>
            <person name="Tsai I.J."/>
            <person name="Babbage A."/>
            <person name="Nichol S."/>
            <person name="Hunt M."/>
            <person name="Aslett M.A."/>
            <person name="De Silva N."/>
            <person name="Velarde G.S."/>
            <person name="Anderson T.J."/>
            <person name="Clark R.C."/>
            <person name="Davidson C."/>
            <person name="Dillon G.P."/>
            <person name="Holroyd N.E."/>
            <person name="LoVerde P.T."/>
            <person name="Lloyd C."/>
            <person name="McQuillan J."/>
            <person name="Oliveira G."/>
            <person name="Otto T.D."/>
            <person name="Parker-Manuel S.J."/>
            <person name="Quail M.A."/>
            <person name="Wilson R.A."/>
            <person name="Zerlotini A."/>
            <person name="Dunne D.W."/>
            <person name="Berriman M."/>
        </authorList>
    </citation>
    <scope>NUCLEOTIDE SEQUENCE [LARGE SCALE GENOMIC DNA]</scope>
    <source>
        <strain evidence="7">Puerto Rican</strain>
    </source>
</reference>
<feature type="transmembrane region" description="Helical" evidence="6">
    <location>
        <begin position="227"/>
        <end position="250"/>
    </location>
</feature>
<evidence type="ECO:0000256" key="6">
    <source>
        <dbReference type="SAM" id="Phobius"/>
    </source>
</evidence>
<dbReference type="Pfam" id="PF04819">
    <property type="entry name" value="DUF716"/>
    <property type="match status" value="1"/>
</dbReference>
<evidence type="ECO:0000256" key="5">
    <source>
        <dbReference type="ARBA" id="ARBA00023136"/>
    </source>
</evidence>
<comment type="subcellular location">
    <subcellularLocation>
        <location evidence="1">Membrane</location>
        <topology evidence="1">Multi-pass membrane protein</topology>
    </subcellularLocation>
</comment>
<dbReference type="InParanoid" id="A0A5K4F6V3"/>